<dbReference type="KEGG" id="vg:54991701"/>
<sequence>MTFAQLFFPITTIALSVALWSCWRSGKPAREAAAAKREQAHKDAVAEAKRLKDQQFTADVIGVLEEIVAGRIDASRSSYTQSGREFYRFPAVNLLQQLKGDREVIDRILGRADRTHARIDELTTQLHEVHSVLRVYHPRHGNIETLPTIRKG</sequence>
<accession>A0A2S1PDH1</accession>
<dbReference type="Proteomes" id="UP000246834">
    <property type="component" value="Segment"/>
</dbReference>
<protein>
    <submittedName>
        <fullName evidence="1">Uncharacterized protein</fullName>
    </submittedName>
</protein>
<keyword evidence="2" id="KW-1185">Reference proteome</keyword>
<evidence type="ECO:0000313" key="2">
    <source>
        <dbReference type="Proteomes" id="UP000246834"/>
    </source>
</evidence>
<evidence type="ECO:0000313" key="1">
    <source>
        <dbReference type="EMBL" id="AWH14617.1"/>
    </source>
</evidence>
<reference evidence="1" key="2">
    <citation type="submission" date="2018-11" db="EMBL/GenBank/DDBJ databases">
        <title>Complete genome sequences of new Aeromonas and Pseudomonas phages promising in phage therapy dedicated to aquaculture.</title>
        <authorList>
            <person name="Stanczyk M."/>
        </authorList>
    </citation>
    <scope>NUCLEOTIDE SEQUENCE</scope>
</reference>
<dbReference type="RefSeq" id="YP_009801191.1">
    <property type="nucleotide sequence ID" value="NC_047965.1"/>
</dbReference>
<dbReference type="GeneID" id="54991701"/>
<dbReference type="EMBL" id="MH179472">
    <property type="protein sequence ID" value="AWH14617.1"/>
    <property type="molecule type" value="Genomic_DNA"/>
</dbReference>
<organism evidence="1 2">
    <name type="scientific">Pseudomonas phage 22PfluR64PP</name>
    <dbReference type="NCBI Taxonomy" id="2163970"/>
    <lineage>
        <taxon>Viruses</taxon>
        <taxon>Duplodnaviria</taxon>
        <taxon>Heunggongvirae</taxon>
        <taxon>Uroviricota</taxon>
        <taxon>Caudoviricetes</taxon>
        <taxon>Autographivirales</taxon>
        <taxon>Autotranscriptaviridae</taxon>
        <taxon>Studiervirinae</taxon>
        <taxon>Pfluvirus</taxon>
        <taxon>Pfluvirus pv22PfluR64PP</taxon>
        <taxon>Pifdecavirus pv22PfluR64PP</taxon>
    </lineage>
</organism>
<proteinExistence type="predicted"/>
<reference evidence="1" key="1">
    <citation type="submission" date="2018-03" db="EMBL/GenBank/DDBJ databases">
        <authorList>
            <person name="Kolsut J."/>
            <person name="Wojcik E."/>
            <person name="Wojtasik A."/>
            <person name="Dastych J."/>
        </authorList>
    </citation>
    <scope>NUCLEOTIDE SEQUENCE</scope>
</reference>
<name>A0A2S1PDH1_9CAUD</name>